<organism evidence="6 7">
    <name type="scientific">Abyssibacter profundi</name>
    <dbReference type="NCBI Taxonomy" id="2182787"/>
    <lineage>
        <taxon>Bacteria</taxon>
        <taxon>Pseudomonadati</taxon>
        <taxon>Pseudomonadota</taxon>
        <taxon>Gammaproteobacteria</taxon>
        <taxon>Chromatiales</taxon>
        <taxon>Oceanococcaceae</taxon>
        <taxon>Abyssibacter</taxon>
    </lineage>
</organism>
<name>A0A363UM35_9GAMM</name>
<dbReference type="InterPro" id="IPR000847">
    <property type="entry name" value="LysR_HTH_N"/>
</dbReference>
<evidence type="ECO:0000256" key="2">
    <source>
        <dbReference type="ARBA" id="ARBA00023015"/>
    </source>
</evidence>
<evidence type="ECO:0000313" key="6">
    <source>
        <dbReference type="EMBL" id="PWN56498.1"/>
    </source>
</evidence>
<evidence type="ECO:0000256" key="1">
    <source>
        <dbReference type="ARBA" id="ARBA00009437"/>
    </source>
</evidence>
<reference evidence="6 7" key="1">
    <citation type="submission" date="2018-05" db="EMBL/GenBank/DDBJ databases">
        <title>Abyssibacter profundi OUC007T gen. nov., sp. nov, a marine bacterium isolated from seawater of the Mariana Trench.</title>
        <authorList>
            <person name="Zhou S."/>
        </authorList>
    </citation>
    <scope>NUCLEOTIDE SEQUENCE [LARGE SCALE GENOMIC DNA]</scope>
    <source>
        <strain evidence="6 7">OUC007</strain>
    </source>
</reference>
<comment type="caution">
    <text evidence="6">The sequence shown here is derived from an EMBL/GenBank/DDBJ whole genome shotgun (WGS) entry which is preliminary data.</text>
</comment>
<protein>
    <submittedName>
        <fullName evidence="6">LysR family transcriptional regulator</fullName>
    </submittedName>
</protein>
<keyword evidence="4" id="KW-0804">Transcription</keyword>
<keyword evidence="7" id="KW-1185">Reference proteome</keyword>
<dbReference type="InterPro" id="IPR036388">
    <property type="entry name" value="WH-like_DNA-bd_sf"/>
</dbReference>
<comment type="similarity">
    <text evidence="1">Belongs to the LysR transcriptional regulatory family.</text>
</comment>
<dbReference type="PROSITE" id="PS50931">
    <property type="entry name" value="HTH_LYSR"/>
    <property type="match status" value="1"/>
</dbReference>
<dbReference type="GO" id="GO:0000976">
    <property type="term" value="F:transcription cis-regulatory region binding"/>
    <property type="evidence" value="ECO:0007669"/>
    <property type="project" value="TreeGrafter"/>
</dbReference>
<sequence>MSMARISLEQWRALVAVVEAGGYAQAAERLHKSQSSVSYAVQKLERSLNVQVFRAEGRKAQLTEVGAALLQRAKALLDDAEQLEHGAQQLAAGIEPVLELAVEILFPTWLLLQCLEAFAEAYPKTHVELHETVLGGTDEAILARRVDLAISPRVPVGFAGQPLLPVRFIPVAHPDHPLHRLNRALTFRDLRQHRQLVIRDSGSDRDRDSGAWLGADQRWTVSNKATSIQAVRTGLGFAWFAEHIIQPELQSGDLRPLPMRPGHEREATLYLILPDGDFAGPGATALAEIIRQRSTTCSAAPESPPPDSARR</sequence>
<dbReference type="Gene3D" id="1.10.10.10">
    <property type="entry name" value="Winged helix-like DNA-binding domain superfamily/Winged helix DNA-binding domain"/>
    <property type="match status" value="1"/>
</dbReference>
<dbReference type="EMBL" id="QEQK01000005">
    <property type="protein sequence ID" value="PWN56498.1"/>
    <property type="molecule type" value="Genomic_DNA"/>
</dbReference>
<keyword evidence="2" id="KW-0805">Transcription regulation</keyword>
<evidence type="ECO:0000259" key="5">
    <source>
        <dbReference type="PROSITE" id="PS50931"/>
    </source>
</evidence>
<dbReference type="InterPro" id="IPR005119">
    <property type="entry name" value="LysR_subst-bd"/>
</dbReference>
<evidence type="ECO:0000313" key="7">
    <source>
        <dbReference type="Proteomes" id="UP000251800"/>
    </source>
</evidence>
<dbReference type="SUPFAM" id="SSF46785">
    <property type="entry name" value="Winged helix' DNA-binding domain"/>
    <property type="match status" value="1"/>
</dbReference>
<dbReference type="PANTHER" id="PTHR30126:SF88">
    <property type="entry name" value="TRANSCRIPTIONAL REGULATOR-RELATED"/>
    <property type="match status" value="1"/>
</dbReference>
<dbReference type="GO" id="GO:0003700">
    <property type="term" value="F:DNA-binding transcription factor activity"/>
    <property type="evidence" value="ECO:0007669"/>
    <property type="project" value="InterPro"/>
</dbReference>
<dbReference type="OrthoDB" id="6988449at2"/>
<dbReference type="SUPFAM" id="SSF53850">
    <property type="entry name" value="Periplasmic binding protein-like II"/>
    <property type="match status" value="1"/>
</dbReference>
<proteinExistence type="inferred from homology"/>
<dbReference type="Gene3D" id="3.40.190.290">
    <property type="match status" value="1"/>
</dbReference>
<dbReference type="PANTHER" id="PTHR30126">
    <property type="entry name" value="HTH-TYPE TRANSCRIPTIONAL REGULATOR"/>
    <property type="match status" value="1"/>
</dbReference>
<gene>
    <name evidence="6" type="ORF">DEH80_06615</name>
</gene>
<evidence type="ECO:0000256" key="3">
    <source>
        <dbReference type="ARBA" id="ARBA00023125"/>
    </source>
</evidence>
<dbReference type="AlphaFoldDB" id="A0A363UM35"/>
<feature type="domain" description="HTH lysR-type" evidence="5">
    <location>
        <begin position="6"/>
        <end position="63"/>
    </location>
</feature>
<dbReference type="Pfam" id="PF03466">
    <property type="entry name" value="LysR_substrate"/>
    <property type="match status" value="1"/>
</dbReference>
<accession>A0A363UM35</accession>
<dbReference type="Proteomes" id="UP000251800">
    <property type="component" value="Unassembled WGS sequence"/>
</dbReference>
<keyword evidence="3" id="KW-0238">DNA-binding</keyword>
<dbReference type="Pfam" id="PF00126">
    <property type="entry name" value="HTH_1"/>
    <property type="match status" value="1"/>
</dbReference>
<evidence type="ECO:0000256" key="4">
    <source>
        <dbReference type="ARBA" id="ARBA00023163"/>
    </source>
</evidence>
<dbReference type="InterPro" id="IPR036390">
    <property type="entry name" value="WH_DNA-bd_sf"/>
</dbReference>